<dbReference type="EMBL" id="CP046620">
    <property type="protein sequence ID" value="QHQ36459.1"/>
    <property type="molecule type" value="Genomic_DNA"/>
</dbReference>
<dbReference type="InterPro" id="IPR029044">
    <property type="entry name" value="Nucleotide-diphossugar_trans"/>
</dbReference>
<sequence>MKLEDFPDTGRDRQIRATPAPYAIYFDWQLNLRAGGPPGYLANLAAGLEESGLAAQVDLITRNPGDTSRTPRKPFAPEARPLFSSHTRRREDAAPEGEAATARAHRQAAFAARTDWMHIPPANLRRLDPQARHIIHAHTTTDILKLHNTLTRHGCRHTVRLALTSHCPEIPAKEWSEKLYSEGASAAAAELHFRNHRFLDHLAFHHSDILIFPCAEAMEPYRSTFSDFARCFGQRDTRFVPTGATPPKLATPREAVRAAHALGDTFTACYIGRHNAAKGYDILARAGAALLAKEEDLAFLIGGHPGPLAAPGHPRWIEHGWTETPGDLVAAADVFVLPNRQTYFDLMLLEVLAIGIPVLAARNGGNRFFEGLSPGIMLYDSEAELAEGLRHLRALPAEQRVSLGAANRELYEQRFTPAQFARAYTETLNAIATDYPAANGTGKLSAITRNRRPKVSVIVPVYNVERYLEDCLASIAAQTLADIEVLLVNDGSTDGSTAIIDSFVAQDSRFHRVDRANGGLSAARNTGLDAATGAFIAFVDSDDTIAPTMLQDMFQACEATGLKLAACGVQHMDASGTPAEAVAGFIEDQIVYPKWMDGTIVCTPETLTAIYPSAWNKLYHRSVFDGLRYDPGLYYEDHPVFYKAFLGQQRFAFVNAPLYRHRASASGRITQDGSRRALDIFTILDLIESIFRAHLSSREDLKRLMARLVLRLVWERLFTVKDPRTRFRLAEQAVMRFAALEVTQDDVIRYKDRIIEPAFVETLFACAEEGQWQQPEKALAPLEQRINLRDATPDPVPRKHRMVRLKEDQGFILVHPQTGRTTTAEITGLGFFGAAEIAMSLSVENPKSADIAFRARVAPSPVVDGSRLLREGDPVWLAETDWQTVAPLTQEPCTVFVPVGTPTLALYIQTRLEDGASMHNAWARVRDIRVTPVRGPEAKAGE</sequence>
<dbReference type="Pfam" id="PF13692">
    <property type="entry name" value="Glyco_trans_1_4"/>
    <property type="match status" value="1"/>
</dbReference>
<dbReference type="Gene3D" id="3.40.50.2000">
    <property type="entry name" value="Glycogen Phosphorylase B"/>
    <property type="match status" value="1"/>
</dbReference>
<feature type="domain" description="Glycosyltransferase 2-like" evidence="4">
    <location>
        <begin position="456"/>
        <end position="575"/>
    </location>
</feature>
<evidence type="ECO:0000256" key="1">
    <source>
        <dbReference type="ARBA" id="ARBA00022676"/>
    </source>
</evidence>
<dbReference type="SUPFAM" id="SSF53756">
    <property type="entry name" value="UDP-Glycosyltransferase/glycogen phosphorylase"/>
    <property type="match status" value="1"/>
</dbReference>
<dbReference type="InterPro" id="IPR046184">
    <property type="entry name" value="DUF6212"/>
</dbReference>
<dbReference type="AlphaFoldDB" id="A0A6P1T5A7"/>
<dbReference type="GO" id="GO:0016758">
    <property type="term" value="F:hexosyltransferase activity"/>
    <property type="evidence" value="ECO:0007669"/>
    <property type="project" value="UniProtKB-ARBA"/>
</dbReference>
<dbReference type="PANTHER" id="PTHR22916">
    <property type="entry name" value="GLYCOSYLTRANSFERASE"/>
    <property type="match status" value="1"/>
</dbReference>
<dbReference type="CDD" id="cd00761">
    <property type="entry name" value="Glyco_tranf_GTA_type"/>
    <property type="match status" value="1"/>
</dbReference>
<evidence type="ECO:0000256" key="3">
    <source>
        <dbReference type="SAM" id="MobiDB-lite"/>
    </source>
</evidence>
<dbReference type="InterPro" id="IPR001173">
    <property type="entry name" value="Glyco_trans_2-like"/>
</dbReference>
<dbReference type="Proteomes" id="UP000464495">
    <property type="component" value="Chromosome"/>
</dbReference>
<dbReference type="RefSeq" id="WP_161863005.1">
    <property type="nucleotide sequence ID" value="NZ_CP046620.1"/>
</dbReference>
<evidence type="ECO:0000313" key="5">
    <source>
        <dbReference type="EMBL" id="QHQ36459.1"/>
    </source>
</evidence>
<protein>
    <submittedName>
        <fullName evidence="5">Glycosyltransferase</fullName>
    </submittedName>
</protein>
<dbReference type="Pfam" id="PF00535">
    <property type="entry name" value="Glycos_transf_2"/>
    <property type="match status" value="1"/>
</dbReference>
<keyword evidence="2 5" id="KW-0808">Transferase</keyword>
<dbReference type="KEGG" id="amaq:GO499_15385"/>
<reference evidence="5 6" key="1">
    <citation type="submission" date="2019-12" db="EMBL/GenBank/DDBJ databases">
        <title>Complete genome sequence of Algicella marina strain 9Alg 56(T) isolated from the red alga Tichocarpus crinitus.</title>
        <authorList>
            <person name="Kim S.-G."/>
            <person name="Nedashkovskaya O.I."/>
        </authorList>
    </citation>
    <scope>NUCLEOTIDE SEQUENCE [LARGE SCALE GENOMIC DNA]</scope>
    <source>
        <strain evidence="5 6">9Alg 56</strain>
    </source>
</reference>
<dbReference type="SUPFAM" id="SSF53448">
    <property type="entry name" value="Nucleotide-diphospho-sugar transferases"/>
    <property type="match status" value="1"/>
</dbReference>
<dbReference type="CDD" id="cd03801">
    <property type="entry name" value="GT4_PimA-like"/>
    <property type="match status" value="1"/>
</dbReference>
<evidence type="ECO:0000313" key="6">
    <source>
        <dbReference type="Proteomes" id="UP000464495"/>
    </source>
</evidence>
<proteinExistence type="predicted"/>
<keyword evidence="6" id="KW-1185">Reference proteome</keyword>
<gene>
    <name evidence="5" type="ORF">GO499_15385</name>
</gene>
<evidence type="ECO:0000259" key="4">
    <source>
        <dbReference type="Pfam" id="PF00535"/>
    </source>
</evidence>
<name>A0A6P1T5A7_9RHOB</name>
<evidence type="ECO:0000256" key="2">
    <source>
        <dbReference type="ARBA" id="ARBA00022679"/>
    </source>
</evidence>
<dbReference type="Gene3D" id="3.90.550.10">
    <property type="entry name" value="Spore Coat Polysaccharide Biosynthesis Protein SpsA, Chain A"/>
    <property type="match status" value="1"/>
</dbReference>
<dbReference type="Pfam" id="PF19717">
    <property type="entry name" value="DUF6212"/>
    <property type="match status" value="1"/>
</dbReference>
<keyword evidence="1" id="KW-0328">Glycosyltransferase</keyword>
<organism evidence="5 6">
    <name type="scientific">Algicella marina</name>
    <dbReference type="NCBI Taxonomy" id="2683284"/>
    <lineage>
        <taxon>Bacteria</taxon>
        <taxon>Pseudomonadati</taxon>
        <taxon>Pseudomonadota</taxon>
        <taxon>Alphaproteobacteria</taxon>
        <taxon>Rhodobacterales</taxon>
        <taxon>Paracoccaceae</taxon>
        <taxon>Algicella</taxon>
    </lineage>
</organism>
<accession>A0A6P1T5A7</accession>
<dbReference type="PANTHER" id="PTHR22916:SF51">
    <property type="entry name" value="GLYCOSYLTRANSFERASE EPSH-RELATED"/>
    <property type="match status" value="1"/>
</dbReference>
<feature type="region of interest" description="Disordered" evidence="3">
    <location>
        <begin position="62"/>
        <end position="100"/>
    </location>
</feature>